<organism evidence="1 2">
    <name type="scientific">Roseimaritima multifibrata</name>
    <dbReference type="NCBI Taxonomy" id="1930274"/>
    <lineage>
        <taxon>Bacteria</taxon>
        <taxon>Pseudomonadati</taxon>
        <taxon>Planctomycetota</taxon>
        <taxon>Planctomycetia</taxon>
        <taxon>Pirellulales</taxon>
        <taxon>Pirellulaceae</taxon>
        <taxon>Roseimaritima</taxon>
    </lineage>
</organism>
<evidence type="ECO:0000313" key="2">
    <source>
        <dbReference type="Proteomes" id="UP000320672"/>
    </source>
</evidence>
<evidence type="ECO:0000313" key="1">
    <source>
        <dbReference type="EMBL" id="QDS95458.1"/>
    </source>
</evidence>
<gene>
    <name evidence="1" type="ORF">FF011L_42540</name>
</gene>
<protein>
    <submittedName>
        <fullName evidence="1">Uncharacterized protein</fullName>
    </submittedName>
</protein>
<reference evidence="1 2" key="1">
    <citation type="submission" date="2019-02" db="EMBL/GenBank/DDBJ databases">
        <title>Deep-cultivation of Planctomycetes and their phenomic and genomic characterization uncovers novel biology.</title>
        <authorList>
            <person name="Wiegand S."/>
            <person name="Jogler M."/>
            <person name="Boedeker C."/>
            <person name="Pinto D."/>
            <person name="Vollmers J."/>
            <person name="Rivas-Marin E."/>
            <person name="Kohn T."/>
            <person name="Peeters S.H."/>
            <person name="Heuer A."/>
            <person name="Rast P."/>
            <person name="Oberbeckmann S."/>
            <person name="Bunk B."/>
            <person name="Jeske O."/>
            <person name="Meyerdierks A."/>
            <person name="Storesund J.E."/>
            <person name="Kallscheuer N."/>
            <person name="Luecker S."/>
            <person name="Lage O.M."/>
            <person name="Pohl T."/>
            <person name="Merkel B.J."/>
            <person name="Hornburger P."/>
            <person name="Mueller R.-W."/>
            <person name="Bruemmer F."/>
            <person name="Labrenz M."/>
            <person name="Spormann A.M."/>
            <person name="Op den Camp H."/>
            <person name="Overmann J."/>
            <person name="Amann R."/>
            <person name="Jetten M.S.M."/>
            <person name="Mascher T."/>
            <person name="Medema M.H."/>
            <person name="Devos D.P."/>
            <person name="Kaster A.-K."/>
            <person name="Ovreas L."/>
            <person name="Rohde M."/>
            <person name="Galperin M.Y."/>
            <person name="Jogler C."/>
        </authorList>
    </citation>
    <scope>NUCLEOTIDE SEQUENCE [LARGE SCALE GENOMIC DNA]</scope>
    <source>
        <strain evidence="1 2">FF011L</strain>
    </source>
</reference>
<proteinExistence type="predicted"/>
<dbReference type="AlphaFoldDB" id="A0A517MKQ0"/>
<dbReference type="KEGG" id="rml:FF011L_42540"/>
<keyword evidence="2" id="KW-1185">Reference proteome</keyword>
<accession>A0A517MKQ0</accession>
<dbReference type="EMBL" id="CP036262">
    <property type="protein sequence ID" value="QDS95458.1"/>
    <property type="molecule type" value="Genomic_DNA"/>
</dbReference>
<dbReference type="Proteomes" id="UP000320672">
    <property type="component" value="Chromosome"/>
</dbReference>
<sequence>MESMPDLPLKGSRVFAAPAPLFQISSNHILGMWKQGKRAFVRDLVCLNRCDLQLLSSNGGS</sequence>
<name>A0A517MKQ0_9BACT</name>